<keyword evidence="1" id="KW-0812">Transmembrane</keyword>
<keyword evidence="1" id="KW-0472">Membrane</keyword>
<dbReference type="Proteomes" id="UP001216139">
    <property type="component" value="Chromosome"/>
</dbReference>
<evidence type="ECO:0000313" key="2">
    <source>
        <dbReference type="EMBL" id="WCT11762.1"/>
    </source>
</evidence>
<feature type="transmembrane region" description="Helical" evidence="1">
    <location>
        <begin position="83"/>
        <end position="103"/>
    </location>
</feature>
<dbReference type="EMBL" id="CP117167">
    <property type="protein sequence ID" value="WCT11762.1"/>
    <property type="molecule type" value="Genomic_DNA"/>
</dbReference>
<organism evidence="2 3">
    <name type="scientific">Mucilaginibacter jinjuensis</name>
    <dbReference type="NCBI Taxonomy" id="1176721"/>
    <lineage>
        <taxon>Bacteria</taxon>
        <taxon>Pseudomonadati</taxon>
        <taxon>Bacteroidota</taxon>
        <taxon>Sphingobacteriia</taxon>
        <taxon>Sphingobacteriales</taxon>
        <taxon>Sphingobacteriaceae</taxon>
        <taxon>Mucilaginibacter</taxon>
    </lineage>
</organism>
<dbReference type="RefSeq" id="WP_273629952.1">
    <property type="nucleotide sequence ID" value="NZ_CP117167.1"/>
</dbReference>
<accession>A0ABY7T5W5</accession>
<reference evidence="2 3" key="1">
    <citation type="submission" date="2023-02" db="EMBL/GenBank/DDBJ databases">
        <title>Genome sequence of Mucilaginibacter jinjuensis strain KACC 16571.</title>
        <authorList>
            <person name="Kim S."/>
            <person name="Heo J."/>
            <person name="Kwon S.-W."/>
        </authorList>
    </citation>
    <scope>NUCLEOTIDE SEQUENCE [LARGE SCALE GENOMIC DNA]</scope>
    <source>
        <strain evidence="2 3">KACC 16571</strain>
    </source>
</reference>
<evidence type="ECO:0000256" key="1">
    <source>
        <dbReference type="SAM" id="Phobius"/>
    </source>
</evidence>
<feature type="transmembrane region" description="Helical" evidence="1">
    <location>
        <begin position="123"/>
        <end position="141"/>
    </location>
</feature>
<protein>
    <submittedName>
        <fullName evidence="2">Uncharacterized protein</fullName>
    </submittedName>
</protein>
<gene>
    <name evidence="2" type="ORF">PQO05_23815</name>
</gene>
<keyword evidence="1" id="KW-1133">Transmembrane helix</keyword>
<name>A0ABY7T5W5_9SPHI</name>
<feature type="transmembrane region" description="Helical" evidence="1">
    <location>
        <begin position="12"/>
        <end position="33"/>
    </location>
</feature>
<feature type="transmembrane region" description="Helical" evidence="1">
    <location>
        <begin position="53"/>
        <end position="71"/>
    </location>
</feature>
<proteinExistence type="predicted"/>
<evidence type="ECO:0000313" key="3">
    <source>
        <dbReference type="Proteomes" id="UP001216139"/>
    </source>
</evidence>
<sequence length="144" mass="16385">MEILRTHLQQLIYLAGLAQIALVTGSLAIPRILNWRAELAKVQPLIKQMFWTYAGYIVVINLCFGLLSVFATGELSNGSKLAILVDAFIAVYWISRVLIQFLYFDRTNFPAGIWNKIGETVLVTLFVFLSIVYSLAFYFNFHNT</sequence>
<keyword evidence="3" id="KW-1185">Reference proteome</keyword>